<dbReference type="KEGG" id="lamb:KBB96_03655"/>
<gene>
    <name evidence="2" type="ORF">KBB96_03655</name>
</gene>
<dbReference type="EMBL" id="CP073100">
    <property type="protein sequence ID" value="QUE51989.1"/>
    <property type="molecule type" value="Genomic_DNA"/>
</dbReference>
<dbReference type="RefSeq" id="WP_211632397.1">
    <property type="nucleotide sequence ID" value="NZ_CP073100.1"/>
</dbReference>
<proteinExistence type="predicted"/>
<protein>
    <submittedName>
        <fullName evidence="2">Aminoglycoside phosphotransferase family protein</fullName>
    </submittedName>
</protein>
<dbReference type="Pfam" id="PF01636">
    <property type="entry name" value="APH"/>
    <property type="match status" value="1"/>
</dbReference>
<dbReference type="SUPFAM" id="SSF56112">
    <property type="entry name" value="Protein kinase-like (PK-like)"/>
    <property type="match status" value="1"/>
</dbReference>
<dbReference type="Gene3D" id="3.90.1200.10">
    <property type="match status" value="1"/>
</dbReference>
<sequence>MVPFTSPVREIDPIVQEAVSAIGSQFAIGGEFVFGEEIQSGHINSTYRATYELPDGSRQRYILQRINDSVFKDPHAVMRNIECVTRHINWKVLRVKKDLGGQTLNLYPARGGHFWAEAQCGGLWRCYNFIEGCLTYDVVENTRQAYQAARAFASFQDLVCDLAPAEIVETIPNFHDTRKRYQRLLEVAVADPLGRLESVRAEFDFIRARGDITGRLLDLRDSDAIPVRITHNDTKINNVMIDSESDEAVCVIDLDTVMPGLSLYDFGDLVRSATSPAAEDETDLSKVQMQMPMFEALTEGFLDAAGGFLNETEVAHMVFAGKLMTLEVGIRFLTDHLEGDVYFKTHRPNHNLDRCRTQLKLVELIEEQEEAMEKFVRKVWKGKR</sequence>
<evidence type="ECO:0000313" key="3">
    <source>
        <dbReference type="Proteomes" id="UP000676169"/>
    </source>
</evidence>
<dbReference type="InterPro" id="IPR050249">
    <property type="entry name" value="Pseudomonas-type_ThrB"/>
</dbReference>
<dbReference type="PANTHER" id="PTHR21064:SF5">
    <property type="entry name" value="SLR1880 PROTEIN"/>
    <property type="match status" value="1"/>
</dbReference>
<dbReference type="InterPro" id="IPR011009">
    <property type="entry name" value="Kinase-like_dom_sf"/>
</dbReference>
<reference evidence="2" key="1">
    <citation type="submission" date="2021-04" db="EMBL/GenBank/DDBJ databases">
        <title>Luteolibacter sp. 32A isolated from the skin of an Anderson's salamander (Ambystoma andersonii).</title>
        <authorList>
            <person name="Spergser J."/>
            <person name="Busse H.-J."/>
        </authorList>
    </citation>
    <scope>NUCLEOTIDE SEQUENCE</scope>
    <source>
        <strain evidence="2">32A</strain>
    </source>
</reference>
<evidence type="ECO:0000313" key="2">
    <source>
        <dbReference type="EMBL" id="QUE51989.1"/>
    </source>
</evidence>
<keyword evidence="3" id="KW-1185">Reference proteome</keyword>
<evidence type="ECO:0000259" key="1">
    <source>
        <dbReference type="Pfam" id="PF01636"/>
    </source>
</evidence>
<name>A0A975J0Z2_9BACT</name>
<accession>A0A975J0Z2</accession>
<dbReference type="InterPro" id="IPR002575">
    <property type="entry name" value="Aminoglycoside_PTrfase"/>
</dbReference>
<feature type="domain" description="Aminoglycoside phosphotransferase" evidence="1">
    <location>
        <begin position="36"/>
        <end position="276"/>
    </location>
</feature>
<dbReference type="AlphaFoldDB" id="A0A975J0Z2"/>
<organism evidence="2 3">
    <name type="scientific">Luteolibacter ambystomatis</name>
    <dbReference type="NCBI Taxonomy" id="2824561"/>
    <lineage>
        <taxon>Bacteria</taxon>
        <taxon>Pseudomonadati</taxon>
        <taxon>Verrucomicrobiota</taxon>
        <taxon>Verrucomicrobiia</taxon>
        <taxon>Verrucomicrobiales</taxon>
        <taxon>Verrucomicrobiaceae</taxon>
        <taxon>Luteolibacter</taxon>
    </lineage>
</organism>
<dbReference type="PANTHER" id="PTHR21064">
    <property type="entry name" value="AMINOGLYCOSIDE PHOSPHOTRANSFERASE DOMAIN-CONTAINING PROTEIN-RELATED"/>
    <property type="match status" value="1"/>
</dbReference>
<dbReference type="Proteomes" id="UP000676169">
    <property type="component" value="Chromosome"/>
</dbReference>